<organism evidence="4 5">
    <name type="scientific">Aspergillus cavernicola</name>
    <dbReference type="NCBI Taxonomy" id="176166"/>
    <lineage>
        <taxon>Eukaryota</taxon>
        <taxon>Fungi</taxon>
        <taxon>Dikarya</taxon>
        <taxon>Ascomycota</taxon>
        <taxon>Pezizomycotina</taxon>
        <taxon>Eurotiomycetes</taxon>
        <taxon>Eurotiomycetidae</taxon>
        <taxon>Eurotiales</taxon>
        <taxon>Aspergillaceae</taxon>
        <taxon>Aspergillus</taxon>
        <taxon>Aspergillus subgen. Nidulantes</taxon>
    </lineage>
</organism>
<keyword evidence="2" id="KW-0539">Nucleus</keyword>
<evidence type="ECO:0008006" key="6">
    <source>
        <dbReference type="Google" id="ProtNLM"/>
    </source>
</evidence>
<dbReference type="Proteomes" id="UP001610335">
    <property type="component" value="Unassembled WGS sequence"/>
</dbReference>
<name>A0ABR4HZE4_9EURO</name>
<evidence type="ECO:0000256" key="3">
    <source>
        <dbReference type="SAM" id="MobiDB-lite"/>
    </source>
</evidence>
<gene>
    <name evidence="4" type="ORF">BDW59DRAFT_164556</name>
</gene>
<comment type="subcellular location">
    <subcellularLocation>
        <location evidence="1">Nucleus</location>
    </subcellularLocation>
</comment>
<sequence>MKKASPRKGGKRRRTVPSNWDPSGSQSQPQTVGQEPRIPTSTWDVFNKFAAPPRNAISSQPRLATEPPPLDTGTVTLLKEYQDGVGTWVGLFDGAQHLTHTIVKWALESPLLLNAICAVTARQMSMAGRGEMWKSTAAHYYGESLHHLIHILDNPSYCSGDTLAATVLLSSYELFTSPGLDHHRHDVAMALVHECPTMIPSEDWGVSWADQETAEDSLGNRMIWIVAKVIAHTFREVGGVARQPLRRDRTKLINELNAWREVLPTQSAGVSFGGSSQEGVLKRFFAVPCMAAAMCMYHLAHLLLLTEGCNPSLANEEIPQAEIDHHSQSVASIAFSPISDASLVQTVQPLYYSAKHISTLTEKFKIWTLLDRIESQLGFHTGHRIKHLQEQITVA</sequence>
<evidence type="ECO:0000313" key="4">
    <source>
        <dbReference type="EMBL" id="KAL2820863.1"/>
    </source>
</evidence>
<evidence type="ECO:0000313" key="5">
    <source>
        <dbReference type="Proteomes" id="UP001610335"/>
    </source>
</evidence>
<keyword evidence="5" id="KW-1185">Reference proteome</keyword>
<proteinExistence type="predicted"/>
<accession>A0ABR4HZE4</accession>
<comment type="caution">
    <text evidence="4">The sequence shown here is derived from an EMBL/GenBank/DDBJ whole genome shotgun (WGS) entry which is preliminary data.</text>
</comment>
<dbReference type="Pfam" id="PF11951">
    <property type="entry name" value="Fungal_trans_2"/>
    <property type="match status" value="1"/>
</dbReference>
<dbReference type="PANTHER" id="PTHR37534:SF9">
    <property type="entry name" value="ZN(II)2CYS6 TRANSCRIPTION FACTOR (EUROFUNG)"/>
    <property type="match status" value="1"/>
</dbReference>
<evidence type="ECO:0000256" key="1">
    <source>
        <dbReference type="ARBA" id="ARBA00004123"/>
    </source>
</evidence>
<feature type="compositionally biased region" description="Polar residues" evidence="3">
    <location>
        <begin position="16"/>
        <end position="39"/>
    </location>
</feature>
<reference evidence="4 5" key="1">
    <citation type="submission" date="2024-07" db="EMBL/GenBank/DDBJ databases">
        <title>Section-level genome sequencing and comparative genomics of Aspergillus sections Usti and Cavernicolus.</title>
        <authorList>
            <consortium name="Lawrence Berkeley National Laboratory"/>
            <person name="Nybo J.L."/>
            <person name="Vesth T.C."/>
            <person name="Theobald S."/>
            <person name="Frisvad J.C."/>
            <person name="Larsen T.O."/>
            <person name="Kjaerboelling I."/>
            <person name="Rothschild-Mancinelli K."/>
            <person name="Lyhne E.K."/>
            <person name="Kogle M.E."/>
            <person name="Barry K."/>
            <person name="Clum A."/>
            <person name="Na H."/>
            <person name="Ledsgaard L."/>
            <person name="Lin J."/>
            <person name="Lipzen A."/>
            <person name="Kuo A."/>
            <person name="Riley R."/>
            <person name="Mondo S."/>
            <person name="LaButti K."/>
            <person name="Haridas S."/>
            <person name="Pangalinan J."/>
            <person name="Salamov A.A."/>
            <person name="Simmons B.A."/>
            <person name="Magnuson J.K."/>
            <person name="Chen J."/>
            <person name="Drula E."/>
            <person name="Henrissat B."/>
            <person name="Wiebenga A."/>
            <person name="Lubbers R.J."/>
            <person name="Gomes A.C."/>
            <person name="Makela M.R."/>
            <person name="Stajich J."/>
            <person name="Grigoriev I.V."/>
            <person name="Mortensen U.H."/>
            <person name="De vries R.P."/>
            <person name="Baker S.E."/>
            <person name="Andersen M.R."/>
        </authorList>
    </citation>
    <scope>NUCLEOTIDE SEQUENCE [LARGE SCALE GENOMIC DNA]</scope>
    <source>
        <strain evidence="4 5">CBS 600.67</strain>
    </source>
</reference>
<dbReference type="CDD" id="cd12148">
    <property type="entry name" value="fungal_TF_MHR"/>
    <property type="match status" value="1"/>
</dbReference>
<feature type="compositionally biased region" description="Basic residues" evidence="3">
    <location>
        <begin position="1"/>
        <end position="15"/>
    </location>
</feature>
<dbReference type="InterPro" id="IPR021858">
    <property type="entry name" value="Fun_TF"/>
</dbReference>
<protein>
    <recommendedName>
        <fullName evidence="6">Zn(II)2Cys6 transcription factor</fullName>
    </recommendedName>
</protein>
<dbReference type="PANTHER" id="PTHR37534">
    <property type="entry name" value="TRANSCRIPTIONAL ACTIVATOR PROTEIN UGA3"/>
    <property type="match status" value="1"/>
</dbReference>
<evidence type="ECO:0000256" key="2">
    <source>
        <dbReference type="ARBA" id="ARBA00023242"/>
    </source>
</evidence>
<dbReference type="EMBL" id="JBFXLS010000068">
    <property type="protein sequence ID" value="KAL2820863.1"/>
    <property type="molecule type" value="Genomic_DNA"/>
</dbReference>
<feature type="region of interest" description="Disordered" evidence="3">
    <location>
        <begin position="1"/>
        <end position="39"/>
    </location>
</feature>